<sequence>MRSTDLRRGWVAGLIALGVTAWVVWSGSGPEAHGAELGSTKHMYASGPASKEPPAVTLTLYDREGQAVGKQRGMLRHALWASSEGSWVSSSIPPLGWPDRLVAPGTASAELDFGAVPPAEVTVRLYAGTKDGGFPQEPPAHEFHCRLDEDGHGTCSYHLQEPSGRMVVTFNSPAAVPEWFVTVQAYWPRMVVDAPLGEVGPGGMATWGFRLSAHPASP</sequence>
<accession>A0A0K2SNH2</accession>
<dbReference type="EMBL" id="AP014924">
    <property type="protein sequence ID" value="BAS28567.1"/>
    <property type="molecule type" value="Genomic_DNA"/>
</dbReference>
<dbReference type="KEGG" id="lpil:LIP_2737"/>
<dbReference type="RefSeq" id="WP_068139108.1">
    <property type="nucleotide sequence ID" value="NZ_AP014924.1"/>
</dbReference>
<evidence type="ECO:0000313" key="2">
    <source>
        <dbReference type="Proteomes" id="UP000065807"/>
    </source>
</evidence>
<proteinExistence type="predicted"/>
<name>A0A0K2SNH2_LIMPI</name>
<gene>
    <name evidence="1" type="ORF">LIP_2737</name>
</gene>
<protein>
    <submittedName>
        <fullName evidence="1">Uncharacterized protein</fullName>
    </submittedName>
</protein>
<organism evidence="1 2">
    <name type="scientific">Limnochorda pilosa</name>
    <dbReference type="NCBI Taxonomy" id="1555112"/>
    <lineage>
        <taxon>Bacteria</taxon>
        <taxon>Bacillati</taxon>
        <taxon>Bacillota</taxon>
        <taxon>Limnochordia</taxon>
        <taxon>Limnochordales</taxon>
        <taxon>Limnochordaceae</taxon>
        <taxon>Limnochorda</taxon>
    </lineage>
</organism>
<dbReference type="AlphaFoldDB" id="A0A0K2SNH2"/>
<keyword evidence="2" id="KW-1185">Reference proteome</keyword>
<reference evidence="2" key="1">
    <citation type="submission" date="2015-07" db="EMBL/GenBank/DDBJ databases">
        <title>Complete genome sequence and phylogenetic analysis of Limnochorda pilosa.</title>
        <authorList>
            <person name="Watanabe M."/>
            <person name="Kojima H."/>
            <person name="Fukui M."/>
        </authorList>
    </citation>
    <scope>NUCLEOTIDE SEQUENCE [LARGE SCALE GENOMIC DNA]</scope>
    <source>
        <strain evidence="2">HC45</strain>
    </source>
</reference>
<dbReference type="Proteomes" id="UP000065807">
    <property type="component" value="Chromosome"/>
</dbReference>
<reference evidence="2" key="2">
    <citation type="journal article" date="2016" name="Int. J. Syst. Evol. Microbiol.">
        <title>Complete genome sequence and cell structure of Limnochorda pilosa, a Gram-negative spore-former within the phylum Firmicutes.</title>
        <authorList>
            <person name="Watanabe M."/>
            <person name="Kojima H."/>
            <person name="Fukui M."/>
        </authorList>
    </citation>
    <scope>NUCLEOTIDE SEQUENCE [LARGE SCALE GENOMIC DNA]</scope>
    <source>
        <strain evidence="2">HC45</strain>
    </source>
</reference>
<dbReference type="STRING" id="1555112.LIP_2737"/>
<evidence type="ECO:0000313" key="1">
    <source>
        <dbReference type="EMBL" id="BAS28567.1"/>
    </source>
</evidence>